<name>A0ABW1LQY4_9ACTN</name>
<evidence type="ECO:0000313" key="3">
    <source>
        <dbReference type="Proteomes" id="UP001596135"/>
    </source>
</evidence>
<sequence>MTHHEPQEEYAGPTTVSAGEVRLAVDADLRGRFDPIDGRFHWYGRLAASPDLDAIGAGATVTVSTEHGTAEGRLSDVDPWGRLRVSGTGRPPF</sequence>
<dbReference type="Proteomes" id="UP001596135">
    <property type="component" value="Unassembled WGS sequence"/>
</dbReference>
<dbReference type="InterPro" id="IPR032371">
    <property type="entry name" value="DUF4873"/>
</dbReference>
<organism evidence="2 3">
    <name type="scientific">Nocardioides hankookensis</name>
    <dbReference type="NCBI Taxonomy" id="443157"/>
    <lineage>
        <taxon>Bacteria</taxon>
        <taxon>Bacillati</taxon>
        <taxon>Actinomycetota</taxon>
        <taxon>Actinomycetes</taxon>
        <taxon>Propionibacteriales</taxon>
        <taxon>Nocardioidaceae</taxon>
        <taxon>Nocardioides</taxon>
    </lineage>
</organism>
<comment type="caution">
    <text evidence="2">The sequence shown here is derived from an EMBL/GenBank/DDBJ whole genome shotgun (WGS) entry which is preliminary data.</text>
</comment>
<keyword evidence="3" id="KW-1185">Reference proteome</keyword>
<dbReference type="EMBL" id="JBHSRJ010000009">
    <property type="protein sequence ID" value="MFC6045810.1"/>
    <property type="molecule type" value="Genomic_DNA"/>
</dbReference>
<gene>
    <name evidence="2" type="ORF">ACFPYL_22195</name>
</gene>
<reference evidence="3" key="1">
    <citation type="journal article" date="2019" name="Int. J. Syst. Evol. Microbiol.">
        <title>The Global Catalogue of Microorganisms (GCM) 10K type strain sequencing project: providing services to taxonomists for standard genome sequencing and annotation.</title>
        <authorList>
            <consortium name="The Broad Institute Genomics Platform"/>
            <consortium name="The Broad Institute Genome Sequencing Center for Infectious Disease"/>
            <person name="Wu L."/>
            <person name="Ma J."/>
        </authorList>
    </citation>
    <scope>NUCLEOTIDE SEQUENCE [LARGE SCALE GENOMIC DNA]</scope>
    <source>
        <strain evidence="3">CCUG 54522</strain>
    </source>
</reference>
<protein>
    <submittedName>
        <fullName evidence="2">DUF4873 domain-containing protein</fullName>
    </submittedName>
</protein>
<dbReference type="Pfam" id="PF16170">
    <property type="entry name" value="DUF4873"/>
    <property type="match status" value="1"/>
</dbReference>
<accession>A0ABW1LQY4</accession>
<dbReference type="RefSeq" id="WP_379159688.1">
    <property type="nucleotide sequence ID" value="NZ_JBHSRJ010000009.1"/>
</dbReference>
<evidence type="ECO:0000259" key="1">
    <source>
        <dbReference type="Pfam" id="PF16170"/>
    </source>
</evidence>
<evidence type="ECO:0000313" key="2">
    <source>
        <dbReference type="EMBL" id="MFC6045810.1"/>
    </source>
</evidence>
<proteinExistence type="predicted"/>
<feature type="domain" description="DUF4873" evidence="1">
    <location>
        <begin position="8"/>
        <end position="93"/>
    </location>
</feature>